<evidence type="ECO:0000313" key="2">
    <source>
        <dbReference type="EMBL" id="CEA16215.1"/>
    </source>
</evidence>
<dbReference type="HOGENOM" id="CLU_1843307_0_0_10"/>
<dbReference type="Pfam" id="PF00754">
    <property type="entry name" value="F5_F8_type_C"/>
    <property type="match status" value="1"/>
</dbReference>
<keyword evidence="3" id="KW-1185">Reference proteome</keyword>
<feature type="domain" description="F5/8 type C" evidence="1">
    <location>
        <begin position="14"/>
        <end position="88"/>
    </location>
</feature>
<reference evidence="2 3" key="1">
    <citation type="submission" date="2014-08" db="EMBL/GenBank/DDBJ databases">
        <authorList>
            <person name="Wibberg D."/>
        </authorList>
    </citation>
    <scope>NUCLEOTIDE SEQUENCE [LARGE SCALE GENOMIC DNA]</scope>
    <source>
        <strain evidence="3">ING2-E5B</strain>
    </source>
</reference>
<evidence type="ECO:0000259" key="1">
    <source>
        <dbReference type="Pfam" id="PF00754"/>
    </source>
</evidence>
<dbReference type="Proteomes" id="UP000032417">
    <property type="component" value="Chromosome 1"/>
</dbReference>
<dbReference type="InterPro" id="IPR000421">
    <property type="entry name" value="FA58C"/>
</dbReference>
<dbReference type="SUPFAM" id="SSF49785">
    <property type="entry name" value="Galactose-binding domain-like"/>
    <property type="match status" value="1"/>
</dbReference>
<dbReference type="Gene3D" id="2.60.120.260">
    <property type="entry name" value="Galactose-binding domain-like"/>
    <property type="match status" value="1"/>
</dbReference>
<organism evidence="2 3">
    <name type="scientific">Fermentimonas caenicola</name>
    <dbReference type="NCBI Taxonomy" id="1562970"/>
    <lineage>
        <taxon>Bacteria</taxon>
        <taxon>Pseudomonadati</taxon>
        <taxon>Bacteroidota</taxon>
        <taxon>Bacteroidia</taxon>
        <taxon>Bacteroidales</taxon>
        <taxon>Dysgonomonadaceae</taxon>
        <taxon>Fermentimonas</taxon>
    </lineage>
</organism>
<evidence type="ECO:0000313" key="3">
    <source>
        <dbReference type="Proteomes" id="UP000032417"/>
    </source>
</evidence>
<accession>A0A098C001</accession>
<sequence length="139" mass="15315">MNTFALLTANDGAFIVDLESVQRFDRLMLRWNQRNNLRGRPNHIRIEVSNDNNLYTAIADYDNSMGSIMTNIILPDQAEGRYVKIIPSGLLGISPAVGMTERQSAGGVFGQSASGIEQEDASTSFSLSAVEIYSYGNYE</sequence>
<dbReference type="AlphaFoldDB" id="A0A098C001"/>
<dbReference type="EMBL" id="LN515532">
    <property type="protein sequence ID" value="CEA16215.1"/>
    <property type="molecule type" value="Genomic_DNA"/>
</dbReference>
<protein>
    <recommendedName>
        <fullName evidence="1">F5/8 type C domain-containing protein</fullName>
    </recommendedName>
</protein>
<dbReference type="OrthoDB" id="9801077at2"/>
<gene>
    <name evidence="2" type="ORF">ING2E5B_1467</name>
</gene>
<dbReference type="KEGG" id="pbt:ING2E5B_1467"/>
<dbReference type="InterPro" id="IPR008979">
    <property type="entry name" value="Galactose-bd-like_sf"/>
</dbReference>
<name>A0A098C001_9BACT</name>
<proteinExistence type="predicted"/>
<dbReference type="STRING" id="1562970.ING2E5B_1467"/>